<keyword evidence="3" id="KW-1185">Reference proteome</keyword>
<dbReference type="AlphaFoldDB" id="A0AA39WI68"/>
<proteinExistence type="predicted"/>
<feature type="region of interest" description="Disordered" evidence="1">
    <location>
        <begin position="229"/>
        <end position="255"/>
    </location>
</feature>
<evidence type="ECO:0000313" key="3">
    <source>
        <dbReference type="Proteomes" id="UP001174934"/>
    </source>
</evidence>
<evidence type="ECO:0000313" key="2">
    <source>
        <dbReference type="EMBL" id="KAK0615873.1"/>
    </source>
</evidence>
<dbReference type="EMBL" id="JAULSR010000006">
    <property type="protein sequence ID" value="KAK0615873.1"/>
    <property type="molecule type" value="Genomic_DNA"/>
</dbReference>
<protein>
    <submittedName>
        <fullName evidence="2">Uncharacterized protein</fullName>
    </submittedName>
</protein>
<comment type="caution">
    <text evidence="2">The sequence shown here is derived from an EMBL/GenBank/DDBJ whole genome shotgun (WGS) entry which is preliminary data.</text>
</comment>
<name>A0AA39WI68_9PEZI</name>
<evidence type="ECO:0000256" key="1">
    <source>
        <dbReference type="SAM" id="MobiDB-lite"/>
    </source>
</evidence>
<reference evidence="2" key="1">
    <citation type="submission" date="2023-06" db="EMBL/GenBank/DDBJ databases">
        <title>Genome-scale phylogeny and comparative genomics of the fungal order Sordariales.</title>
        <authorList>
            <consortium name="Lawrence Berkeley National Laboratory"/>
            <person name="Hensen N."/>
            <person name="Bonometti L."/>
            <person name="Westerberg I."/>
            <person name="Brannstrom I.O."/>
            <person name="Guillou S."/>
            <person name="Cros-Aarteil S."/>
            <person name="Calhoun S."/>
            <person name="Haridas S."/>
            <person name="Kuo A."/>
            <person name="Mondo S."/>
            <person name="Pangilinan J."/>
            <person name="Riley R."/>
            <person name="LaButti K."/>
            <person name="Andreopoulos B."/>
            <person name="Lipzen A."/>
            <person name="Chen C."/>
            <person name="Yanf M."/>
            <person name="Daum C."/>
            <person name="Ng V."/>
            <person name="Clum A."/>
            <person name="Steindorff A."/>
            <person name="Ohm R."/>
            <person name="Martin F."/>
            <person name="Silar P."/>
            <person name="Natvig D."/>
            <person name="Lalanne C."/>
            <person name="Gautier V."/>
            <person name="Ament-velasquez S.L."/>
            <person name="Kruys A."/>
            <person name="Hutchinson M.I."/>
            <person name="Powell A.J."/>
            <person name="Barry K."/>
            <person name="Miller A.N."/>
            <person name="Grigoriev I.V."/>
            <person name="Debuchy R."/>
            <person name="Gladieux P."/>
            <person name="Thoren M.H."/>
            <person name="Johannesson H."/>
        </authorList>
    </citation>
    <scope>NUCLEOTIDE SEQUENCE</scope>
    <source>
        <strain evidence="2">SMH3391-2</strain>
    </source>
</reference>
<feature type="region of interest" description="Disordered" evidence="1">
    <location>
        <begin position="298"/>
        <end position="334"/>
    </location>
</feature>
<accession>A0AA39WI68</accession>
<sequence>MNVALRVNKPTGDHLELLSLLRRSLVVIDPGLAVVPDQASLFPELTRVVPPRHALPEVTVANGGKACHRRHREQNQKCRCHVGGLNLSDELPLRVTGTQGPYDSSVGSQEDIGQGEKPRILQFAGQTSTALSEQHELAGWACISVSESVLAKCQSVGRLAPLSKAVYLLRTWYDGGWGFWRGPESGGGGGVSGGSWLGRLIGQVVHAVLRAAARKGGLRVAAAEISRLTARSPHGLRPSPTMGPPSARAPGQSRRMRSSLVIELAGKSVRASYVPYSVFRNPYGLAVGGEAEGRRGRGGWLAGVGADTGQQTENRQPHTDTDAPRIGRRGSAGKLRVPSTCRWSVVMGCEEARKRRLASISPSQHHQRRRAAMLQCRAHQSTGAPKGSKGTKGTKGLGSIQTALSGCPFRLQASAAIGPGAVVHTDAVRRLQSAIIIQVGRGCFPRLICKKNQVA</sequence>
<dbReference type="Proteomes" id="UP001174934">
    <property type="component" value="Unassembled WGS sequence"/>
</dbReference>
<gene>
    <name evidence="2" type="ORF">B0T17DRAFT_601766</name>
</gene>
<feature type="compositionally biased region" description="Basic and acidic residues" evidence="1">
    <location>
        <begin position="315"/>
        <end position="325"/>
    </location>
</feature>
<organism evidence="2 3">
    <name type="scientific">Bombardia bombarda</name>
    <dbReference type="NCBI Taxonomy" id="252184"/>
    <lineage>
        <taxon>Eukaryota</taxon>
        <taxon>Fungi</taxon>
        <taxon>Dikarya</taxon>
        <taxon>Ascomycota</taxon>
        <taxon>Pezizomycotina</taxon>
        <taxon>Sordariomycetes</taxon>
        <taxon>Sordariomycetidae</taxon>
        <taxon>Sordariales</taxon>
        <taxon>Lasiosphaeriaceae</taxon>
        <taxon>Bombardia</taxon>
    </lineage>
</organism>